<protein>
    <recommendedName>
        <fullName evidence="6">Terpene synthase</fullName>
        <ecNumber evidence="6">4.2.3.-</ecNumber>
    </recommendedName>
</protein>
<dbReference type="Proteomes" id="UP000772434">
    <property type="component" value="Unassembled WGS sequence"/>
</dbReference>
<gene>
    <name evidence="7" type="ORF">BDP27DRAFT_1235530</name>
</gene>
<comment type="caution">
    <text evidence="7">The sequence shown here is derived from an EMBL/GenBank/DDBJ whole genome shotgun (WGS) entry which is preliminary data.</text>
</comment>
<keyword evidence="3 6" id="KW-0479">Metal-binding</keyword>
<dbReference type="EC" id="4.2.3.-" evidence="6"/>
<dbReference type="GO" id="GO:0010333">
    <property type="term" value="F:terpene synthase activity"/>
    <property type="evidence" value="ECO:0007669"/>
    <property type="project" value="InterPro"/>
</dbReference>
<keyword evidence="4 6" id="KW-0460">Magnesium</keyword>
<sequence length="183" mass="21035">AELRESNKVLDIPGYTAFRREASVARLAFDLAEYCLGINLSQEIHNDPVFISGYNAAIDLIWWANDLYSYNMEQAKGHRCANIVTVIMETKKLKLQVALDFFGGYFESLANQLYTARMTLNSRPGQEYHDAVRVLDAYADWVRGNVIWCFTTERYFGIDNSTIRKTRCVTLREPFEGIINLVE</sequence>
<evidence type="ECO:0000256" key="2">
    <source>
        <dbReference type="ARBA" id="ARBA00006333"/>
    </source>
</evidence>
<name>A0A9P5P976_9AGAR</name>
<dbReference type="InterPro" id="IPR008949">
    <property type="entry name" value="Isoprenoid_synthase_dom_sf"/>
</dbReference>
<evidence type="ECO:0000313" key="8">
    <source>
        <dbReference type="Proteomes" id="UP000772434"/>
    </source>
</evidence>
<evidence type="ECO:0000256" key="6">
    <source>
        <dbReference type="RuleBase" id="RU366034"/>
    </source>
</evidence>
<dbReference type="Pfam" id="PF19086">
    <property type="entry name" value="Terpene_syn_C_2"/>
    <property type="match status" value="1"/>
</dbReference>
<dbReference type="PANTHER" id="PTHR35201">
    <property type="entry name" value="TERPENE SYNTHASE"/>
    <property type="match status" value="1"/>
</dbReference>
<dbReference type="PANTHER" id="PTHR35201:SF4">
    <property type="entry name" value="BETA-PINACENE SYNTHASE-RELATED"/>
    <property type="match status" value="1"/>
</dbReference>
<accession>A0A9P5P976</accession>
<dbReference type="GO" id="GO:0008299">
    <property type="term" value="P:isoprenoid biosynthetic process"/>
    <property type="evidence" value="ECO:0007669"/>
    <property type="project" value="UniProtKB-ARBA"/>
</dbReference>
<dbReference type="Gene3D" id="1.10.600.10">
    <property type="entry name" value="Farnesyl Diphosphate Synthase"/>
    <property type="match status" value="1"/>
</dbReference>
<dbReference type="SUPFAM" id="SSF48576">
    <property type="entry name" value="Terpenoid synthases"/>
    <property type="match status" value="1"/>
</dbReference>
<dbReference type="InterPro" id="IPR034686">
    <property type="entry name" value="Terpene_cyclase-like_2"/>
</dbReference>
<dbReference type="AlphaFoldDB" id="A0A9P5P976"/>
<dbReference type="EMBL" id="JADNRY010000208">
    <property type="protein sequence ID" value="KAF9061259.1"/>
    <property type="molecule type" value="Genomic_DNA"/>
</dbReference>
<organism evidence="7 8">
    <name type="scientific">Rhodocollybia butyracea</name>
    <dbReference type="NCBI Taxonomy" id="206335"/>
    <lineage>
        <taxon>Eukaryota</taxon>
        <taxon>Fungi</taxon>
        <taxon>Dikarya</taxon>
        <taxon>Basidiomycota</taxon>
        <taxon>Agaricomycotina</taxon>
        <taxon>Agaricomycetes</taxon>
        <taxon>Agaricomycetidae</taxon>
        <taxon>Agaricales</taxon>
        <taxon>Marasmiineae</taxon>
        <taxon>Omphalotaceae</taxon>
        <taxon>Rhodocollybia</taxon>
    </lineage>
</organism>
<dbReference type="OrthoDB" id="2861623at2759"/>
<comment type="similarity">
    <text evidence="2 6">Belongs to the terpene synthase family.</text>
</comment>
<evidence type="ECO:0000313" key="7">
    <source>
        <dbReference type="EMBL" id="KAF9061259.1"/>
    </source>
</evidence>
<keyword evidence="8" id="KW-1185">Reference proteome</keyword>
<feature type="non-terminal residue" evidence="7">
    <location>
        <position position="183"/>
    </location>
</feature>
<dbReference type="GO" id="GO:0046872">
    <property type="term" value="F:metal ion binding"/>
    <property type="evidence" value="ECO:0007669"/>
    <property type="project" value="UniProtKB-KW"/>
</dbReference>
<proteinExistence type="inferred from homology"/>
<evidence type="ECO:0000256" key="5">
    <source>
        <dbReference type="ARBA" id="ARBA00023239"/>
    </source>
</evidence>
<reference evidence="7" key="1">
    <citation type="submission" date="2020-11" db="EMBL/GenBank/DDBJ databases">
        <authorList>
            <consortium name="DOE Joint Genome Institute"/>
            <person name="Ahrendt S."/>
            <person name="Riley R."/>
            <person name="Andreopoulos W."/>
            <person name="Labutti K."/>
            <person name="Pangilinan J."/>
            <person name="Ruiz-Duenas F.J."/>
            <person name="Barrasa J.M."/>
            <person name="Sanchez-Garcia M."/>
            <person name="Camarero S."/>
            <person name="Miyauchi S."/>
            <person name="Serrano A."/>
            <person name="Linde D."/>
            <person name="Babiker R."/>
            <person name="Drula E."/>
            <person name="Ayuso-Fernandez I."/>
            <person name="Pacheco R."/>
            <person name="Padilla G."/>
            <person name="Ferreira P."/>
            <person name="Barriuso J."/>
            <person name="Kellner H."/>
            <person name="Castanera R."/>
            <person name="Alfaro M."/>
            <person name="Ramirez L."/>
            <person name="Pisabarro A.G."/>
            <person name="Kuo A."/>
            <person name="Tritt A."/>
            <person name="Lipzen A."/>
            <person name="He G."/>
            <person name="Yan M."/>
            <person name="Ng V."/>
            <person name="Cullen D."/>
            <person name="Martin F."/>
            <person name="Rosso M.-N."/>
            <person name="Henrissat B."/>
            <person name="Hibbett D."/>
            <person name="Martinez A.T."/>
            <person name="Grigoriev I.V."/>
        </authorList>
    </citation>
    <scope>NUCLEOTIDE SEQUENCE</scope>
    <source>
        <strain evidence="7">AH 40177</strain>
    </source>
</reference>
<evidence type="ECO:0000256" key="4">
    <source>
        <dbReference type="ARBA" id="ARBA00022842"/>
    </source>
</evidence>
<comment type="cofactor">
    <cofactor evidence="1 6">
        <name>Mg(2+)</name>
        <dbReference type="ChEBI" id="CHEBI:18420"/>
    </cofactor>
</comment>
<evidence type="ECO:0000256" key="3">
    <source>
        <dbReference type="ARBA" id="ARBA00022723"/>
    </source>
</evidence>
<keyword evidence="5 6" id="KW-0456">Lyase</keyword>
<evidence type="ECO:0000256" key="1">
    <source>
        <dbReference type="ARBA" id="ARBA00001946"/>
    </source>
</evidence>